<keyword evidence="7" id="KW-0812">Transmembrane</keyword>
<dbReference type="GO" id="GO:0006744">
    <property type="term" value="P:ubiquinone biosynthetic process"/>
    <property type="evidence" value="ECO:0007669"/>
    <property type="project" value="TreeGrafter"/>
</dbReference>
<evidence type="ECO:0000313" key="11">
    <source>
        <dbReference type="Proteomes" id="UP000030645"/>
    </source>
</evidence>
<evidence type="ECO:0000256" key="5">
    <source>
        <dbReference type="ARBA" id="ARBA00022598"/>
    </source>
</evidence>
<keyword evidence="5 10" id="KW-0436">Ligase</keyword>
<dbReference type="EC" id="6.2.1.12" evidence="3"/>
<name>W9SGB7_9ROSA</name>
<evidence type="ECO:0000256" key="4">
    <source>
        <dbReference type="ARBA" id="ARBA00022490"/>
    </source>
</evidence>
<dbReference type="PROSITE" id="PS00455">
    <property type="entry name" value="AMP_BINDING"/>
    <property type="match status" value="1"/>
</dbReference>
<dbReference type="Pfam" id="PF13193">
    <property type="entry name" value="AMP-binding_C"/>
    <property type="match status" value="1"/>
</dbReference>
<dbReference type="Gene3D" id="3.30.300.30">
    <property type="match status" value="1"/>
</dbReference>
<reference evidence="11" key="1">
    <citation type="submission" date="2013-01" db="EMBL/GenBank/DDBJ databases">
        <title>Draft Genome Sequence of a Mulberry Tree, Morus notabilis C.K. Schneid.</title>
        <authorList>
            <person name="He N."/>
            <person name="Zhao S."/>
        </authorList>
    </citation>
    <scope>NUCLEOTIDE SEQUENCE</scope>
</reference>
<keyword evidence="7" id="KW-1133">Transmembrane helix</keyword>
<evidence type="ECO:0000256" key="1">
    <source>
        <dbReference type="ARBA" id="ARBA00004496"/>
    </source>
</evidence>
<organism evidence="10 11">
    <name type="scientific">Morus notabilis</name>
    <dbReference type="NCBI Taxonomy" id="981085"/>
    <lineage>
        <taxon>Eukaryota</taxon>
        <taxon>Viridiplantae</taxon>
        <taxon>Streptophyta</taxon>
        <taxon>Embryophyta</taxon>
        <taxon>Tracheophyta</taxon>
        <taxon>Spermatophyta</taxon>
        <taxon>Magnoliopsida</taxon>
        <taxon>eudicotyledons</taxon>
        <taxon>Gunneridae</taxon>
        <taxon>Pentapetalae</taxon>
        <taxon>rosids</taxon>
        <taxon>fabids</taxon>
        <taxon>Rosales</taxon>
        <taxon>Moraceae</taxon>
        <taxon>Moreae</taxon>
        <taxon>Morus</taxon>
    </lineage>
</organism>
<feature type="domain" description="AMP-binding enzyme C-terminal" evidence="9">
    <location>
        <begin position="531"/>
        <end position="605"/>
    </location>
</feature>
<gene>
    <name evidence="10" type="ORF">L484_005630</name>
</gene>
<evidence type="ECO:0000256" key="2">
    <source>
        <dbReference type="ARBA" id="ARBA00006432"/>
    </source>
</evidence>
<dbReference type="EMBL" id="KE346244">
    <property type="protein sequence ID" value="EXC31205.1"/>
    <property type="molecule type" value="Genomic_DNA"/>
</dbReference>
<dbReference type="Gene3D" id="3.40.50.980">
    <property type="match status" value="3"/>
</dbReference>
<feature type="domain" description="AMP-dependent synthetase/ligase" evidence="8">
    <location>
        <begin position="52"/>
        <end position="458"/>
    </location>
</feature>
<dbReference type="FunFam" id="3.30.300.30:FF:000007">
    <property type="entry name" value="4-coumarate--CoA ligase 2"/>
    <property type="match status" value="1"/>
</dbReference>
<dbReference type="Pfam" id="PF00501">
    <property type="entry name" value="AMP-binding"/>
    <property type="match status" value="1"/>
</dbReference>
<dbReference type="InterPro" id="IPR042099">
    <property type="entry name" value="ANL_N_sf"/>
</dbReference>
<dbReference type="InterPro" id="IPR020845">
    <property type="entry name" value="AMP-binding_CS"/>
</dbReference>
<evidence type="ECO:0000256" key="3">
    <source>
        <dbReference type="ARBA" id="ARBA00012959"/>
    </source>
</evidence>
<keyword evidence="4" id="KW-0963">Cytoplasm</keyword>
<dbReference type="eggNOG" id="KOG1176">
    <property type="taxonomic scope" value="Eukaryota"/>
</dbReference>
<protein>
    <recommendedName>
        <fullName evidence="3">4-coumarate--CoA ligase</fullName>
        <ecNumber evidence="3">6.2.1.12</ecNumber>
    </recommendedName>
</protein>
<evidence type="ECO:0000259" key="8">
    <source>
        <dbReference type="Pfam" id="PF00501"/>
    </source>
</evidence>
<dbReference type="GO" id="GO:0005777">
    <property type="term" value="C:peroxisome"/>
    <property type="evidence" value="ECO:0007669"/>
    <property type="project" value="TreeGrafter"/>
</dbReference>
<evidence type="ECO:0000313" key="10">
    <source>
        <dbReference type="EMBL" id="EXC31205.1"/>
    </source>
</evidence>
<comment type="subcellular location">
    <subcellularLocation>
        <location evidence="1">Cytoplasm</location>
    </subcellularLocation>
</comment>
<dbReference type="PANTHER" id="PTHR24096:SF149">
    <property type="entry name" value="AMP-BINDING DOMAIN-CONTAINING PROTEIN-RELATED"/>
    <property type="match status" value="1"/>
</dbReference>
<sequence>MSTLNNKTIDYHNKQSYPHWYSPETGIYNSTYPPINLPSDPFLDAVSFLFSRQHEGVTALIDAPSGISIPYSELYPLVKSFASGLHSKGVSKGDVVLVLLPNSVYFPVIIMGVMYLGAIFTPMNPLSSVTEIKKRVTDCKPCLAFTAPEKEEVFQKLGVGAIRVPEGVTYLDKRSPKTGNFSDFSKLISCHDFDNMAPRPLIRQQDTAAIMYSSGTTGVSKGAVISHGNFIAMMELFVRFEVSQYKEFYSPSEIVYLVFLPMFHIYGLCHFAIGMLSLGSTVVVMSKYDVKEVVKAIEKYKITHLPLVPPILAALTKVAKDDIEGNGGKTFQSLKQISWGAAPSRKVAKDDIEGNGGKTFQSLKQISWGAAPSSRKMIEDLVQTLPHIDLIQGYGMTESTAIGARGLNTKKLRNYFSVGLLAPNTHAKVVDCSTGSLLPPGKSGELWLKGPGIMKGYLNDPETTMSAIDKDGWLRTGYLNDPETTMSAIDKDGWLRTGDIVYINQNGYLHIIDRLKEMIKYKGFQIAPADLETVLTSHPEILEVGVTGIPDEECGEIPVAFVVRKQGSKLSHKDVMDYVASQVAPYKKIRKVIFTNSIPKSPAGKILRRELKESLTSKL</sequence>
<dbReference type="CDD" id="cd05904">
    <property type="entry name" value="4CL"/>
    <property type="match status" value="1"/>
</dbReference>
<feature type="transmembrane region" description="Helical" evidence="7">
    <location>
        <begin position="104"/>
        <end position="126"/>
    </location>
</feature>
<evidence type="ECO:0000256" key="6">
    <source>
        <dbReference type="ARBA" id="ARBA00034252"/>
    </source>
</evidence>
<proteinExistence type="inferred from homology"/>
<dbReference type="Gene3D" id="2.30.38.10">
    <property type="entry name" value="Luciferase, Domain 3"/>
    <property type="match status" value="1"/>
</dbReference>
<dbReference type="GO" id="GO:0016207">
    <property type="term" value="F:4-coumarate-CoA ligase activity"/>
    <property type="evidence" value="ECO:0007669"/>
    <property type="project" value="UniProtKB-EC"/>
</dbReference>
<comment type="catalytic activity">
    <reaction evidence="6">
        <text>(E)-4-coumarate + ATP + CoA = (E)-4-coumaroyl-CoA + AMP + diphosphate</text>
        <dbReference type="Rhea" id="RHEA:19641"/>
        <dbReference type="ChEBI" id="CHEBI:12876"/>
        <dbReference type="ChEBI" id="CHEBI:30616"/>
        <dbReference type="ChEBI" id="CHEBI:33019"/>
        <dbReference type="ChEBI" id="CHEBI:57287"/>
        <dbReference type="ChEBI" id="CHEBI:85008"/>
        <dbReference type="ChEBI" id="CHEBI:456215"/>
        <dbReference type="EC" id="6.2.1.12"/>
    </reaction>
    <physiologicalReaction direction="left-to-right" evidence="6">
        <dbReference type="Rhea" id="RHEA:19642"/>
    </physiologicalReaction>
</comment>
<dbReference type="AlphaFoldDB" id="W9SGB7"/>
<keyword evidence="11" id="KW-1185">Reference proteome</keyword>
<keyword evidence="7" id="KW-0472">Membrane</keyword>
<evidence type="ECO:0000259" key="9">
    <source>
        <dbReference type="Pfam" id="PF13193"/>
    </source>
</evidence>
<evidence type="ECO:0000256" key="7">
    <source>
        <dbReference type="SAM" id="Phobius"/>
    </source>
</evidence>
<accession>W9SGB7</accession>
<dbReference type="Proteomes" id="UP000030645">
    <property type="component" value="Unassembled WGS sequence"/>
</dbReference>
<dbReference type="InterPro" id="IPR045851">
    <property type="entry name" value="AMP-bd_C_sf"/>
</dbReference>
<dbReference type="InterPro" id="IPR000873">
    <property type="entry name" value="AMP-dep_synth/lig_dom"/>
</dbReference>
<dbReference type="Gene3D" id="3.40.50.12780">
    <property type="entry name" value="N-terminal domain of ligase-like"/>
    <property type="match status" value="1"/>
</dbReference>
<dbReference type="SUPFAM" id="SSF56801">
    <property type="entry name" value="Acetyl-CoA synthetase-like"/>
    <property type="match status" value="2"/>
</dbReference>
<comment type="similarity">
    <text evidence="2">Belongs to the ATP-dependent AMP-binding enzyme family.</text>
</comment>
<dbReference type="InterPro" id="IPR025110">
    <property type="entry name" value="AMP-bd_C"/>
</dbReference>
<dbReference type="STRING" id="981085.W9SGB7"/>
<dbReference type="PANTHER" id="PTHR24096">
    <property type="entry name" value="LONG-CHAIN-FATTY-ACID--COA LIGASE"/>
    <property type="match status" value="1"/>
</dbReference>